<dbReference type="Gene3D" id="2.60.40.1880">
    <property type="entry name" value="Invasion associated locus B (IalB) protein"/>
    <property type="match status" value="1"/>
</dbReference>
<organism evidence="2 3">
    <name type="scientific">Falsigemmobacter intermedius</name>
    <dbReference type="NCBI Taxonomy" id="1553448"/>
    <lineage>
        <taxon>Bacteria</taxon>
        <taxon>Pseudomonadati</taxon>
        <taxon>Pseudomonadota</taxon>
        <taxon>Alphaproteobacteria</taxon>
        <taxon>Rhodobacterales</taxon>
        <taxon>Paracoccaceae</taxon>
        <taxon>Falsigemmobacter</taxon>
    </lineage>
</organism>
<evidence type="ECO:0000256" key="1">
    <source>
        <dbReference type="SAM" id="SignalP"/>
    </source>
</evidence>
<dbReference type="OrthoDB" id="7861451at2"/>
<dbReference type="Pfam" id="PF06776">
    <property type="entry name" value="IalB"/>
    <property type="match status" value="1"/>
</dbReference>
<dbReference type="InterPro" id="IPR038696">
    <property type="entry name" value="IalB_sf"/>
</dbReference>
<dbReference type="Proteomes" id="UP000287168">
    <property type="component" value="Unassembled WGS sequence"/>
</dbReference>
<feature type="signal peptide" evidence="1">
    <location>
        <begin position="1"/>
        <end position="26"/>
    </location>
</feature>
<feature type="chain" id="PRO_5018533372" description="Invasion associated locus B family protein" evidence="1">
    <location>
        <begin position="27"/>
        <end position="158"/>
    </location>
</feature>
<keyword evidence="3" id="KW-1185">Reference proteome</keyword>
<dbReference type="RefSeq" id="WP_128489533.1">
    <property type="nucleotide sequence ID" value="NZ_JBHLXB010000001.1"/>
</dbReference>
<comment type="caution">
    <text evidence="2">The sequence shown here is derived from an EMBL/GenBank/DDBJ whole genome shotgun (WGS) entry which is preliminary data.</text>
</comment>
<name>A0A3S3YAW1_9RHOB</name>
<dbReference type="InterPro" id="IPR010642">
    <property type="entry name" value="Invasion_prot_B"/>
</dbReference>
<sequence length="158" mass="16822">MRIFISQLSVALAGMAGLLSGLPAWAEPTSLWQRDCGAEGACVLSQTLLSPQTSRPLALLRIQLNGEEAVLQALLPAGVHLASGAFYTLDGGAEHRLDYLRCRDALCEASRALDAKEWRALRRGRTLSLLYRPAAGEPPAELQISLTGITAAARGDQG</sequence>
<dbReference type="EMBL" id="SBLC01000016">
    <property type="protein sequence ID" value="RWY40396.1"/>
    <property type="molecule type" value="Genomic_DNA"/>
</dbReference>
<evidence type="ECO:0008006" key="4">
    <source>
        <dbReference type="Google" id="ProtNLM"/>
    </source>
</evidence>
<gene>
    <name evidence="2" type="ORF">EP867_12035</name>
</gene>
<reference evidence="2 3" key="1">
    <citation type="journal article" date="2015" name="Int. J. Syst. Evol. Microbiol.">
        <title>Gemmobacter intermedius sp. nov., isolated from a white stork (Ciconia ciconia).</title>
        <authorList>
            <person name="Kampfer P."/>
            <person name="Jerzak L."/>
            <person name="Wilharm G."/>
            <person name="Golke J."/>
            <person name="Busse H.J."/>
            <person name="Glaeser S.P."/>
        </authorList>
    </citation>
    <scope>NUCLEOTIDE SEQUENCE [LARGE SCALE GENOMIC DNA]</scope>
    <source>
        <strain evidence="2 3">119/4</strain>
    </source>
</reference>
<evidence type="ECO:0000313" key="2">
    <source>
        <dbReference type="EMBL" id="RWY40396.1"/>
    </source>
</evidence>
<evidence type="ECO:0000313" key="3">
    <source>
        <dbReference type="Proteomes" id="UP000287168"/>
    </source>
</evidence>
<accession>A0A3S3YAW1</accession>
<keyword evidence="1" id="KW-0732">Signal</keyword>
<proteinExistence type="predicted"/>
<protein>
    <recommendedName>
        <fullName evidence="4">Invasion associated locus B family protein</fullName>
    </recommendedName>
</protein>
<dbReference type="AlphaFoldDB" id="A0A3S3YAW1"/>